<accession>A0A6J5N093</accession>
<evidence type="ECO:0008006" key="2">
    <source>
        <dbReference type="Google" id="ProtNLM"/>
    </source>
</evidence>
<gene>
    <name evidence="1" type="ORF">UFOVP589_22</name>
</gene>
<name>A0A6J5N093_9CAUD</name>
<evidence type="ECO:0000313" key="1">
    <source>
        <dbReference type="EMBL" id="CAB4151521.1"/>
    </source>
</evidence>
<sequence length="654" mass="67601">MAISAEQLNIILTAKDQAFAKAMDQNSKRIAKFAQNANKDLSITSAGFNKLAGAAAAFVSVSAIQQLFSIVRDTANKLGDLKDSAEAIGMTTDALQELNYAAQLSGVSSDVLQSSLGKLSKNLGDSSMGGSAASAAFDKLGLSASNLSSMSLDTALGKIADKISAIENPAQRAAIATELFGRSGLKMVNMLAKGEKGLQAMAAEAQSMGVIIDRDVIANAAEAADKLDAMSMVISSNLSQSLINLGPFLIAAAQNIATLTSAVNNFLYAGTSQQNATTDAIRYAANSVGDAKDAYLEYGAAVNKVNQIKSEEPYIITDPKAEIARVKGLELAEKEVEASKLKVVALVAVEKAQAQSQITLQGSIDAIAEKNAETQTEIEMLSMSTEEQIKANAAKEKSATIEKLLAQEMAAHGVVSEDSRLNIEALATQQERLTIALEMGKIAQTTSTAATGRSASASASAADAVSAYRTQVESLGVTLNEFEDISSTIQSSMEDAFMGIVDGTSSAKDAFRSMAIDIIKELYRVLVVQRMVGSFANGKTAGSGILGVIGGALGIVGEASGGPVQAGQPVVTGEHGRELFVPSSAGRILSVPQSKAAVGGGGSVTVMQTINVSTGVQQTVRAEIKSLMPQIADSAKAAVLDAKRRGGSYGSAFA</sequence>
<proteinExistence type="predicted"/>
<organism evidence="1">
    <name type="scientific">uncultured Caudovirales phage</name>
    <dbReference type="NCBI Taxonomy" id="2100421"/>
    <lineage>
        <taxon>Viruses</taxon>
        <taxon>Duplodnaviria</taxon>
        <taxon>Heunggongvirae</taxon>
        <taxon>Uroviricota</taxon>
        <taxon>Caudoviricetes</taxon>
        <taxon>Peduoviridae</taxon>
        <taxon>Maltschvirus</taxon>
        <taxon>Maltschvirus maltsch</taxon>
    </lineage>
</organism>
<reference evidence="1" key="1">
    <citation type="submission" date="2020-04" db="EMBL/GenBank/DDBJ databases">
        <authorList>
            <person name="Chiriac C."/>
            <person name="Salcher M."/>
            <person name="Ghai R."/>
            <person name="Kavagutti S V."/>
        </authorList>
    </citation>
    <scope>NUCLEOTIDE SEQUENCE</scope>
</reference>
<dbReference type="EMBL" id="LR796567">
    <property type="protein sequence ID" value="CAB4151521.1"/>
    <property type="molecule type" value="Genomic_DNA"/>
</dbReference>
<protein>
    <recommendedName>
        <fullName evidence="2">Bacteriophage lambda, GpH, tail tape measure, C-terminal</fullName>
    </recommendedName>
</protein>